<protein>
    <submittedName>
        <fullName evidence="2">DUF4021 domain-containing protein</fullName>
    </submittedName>
</protein>
<feature type="region of interest" description="Disordered" evidence="1">
    <location>
        <begin position="1"/>
        <end position="55"/>
    </location>
</feature>
<feature type="compositionally biased region" description="Basic and acidic residues" evidence="1">
    <location>
        <begin position="1"/>
        <end position="24"/>
    </location>
</feature>
<keyword evidence="3" id="KW-1185">Reference proteome</keyword>
<dbReference type="EMBL" id="JBHMAF010000196">
    <property type="protein sequence ID" value="MFB9762411.1"/>
    <property type="molecule type" value="Genomic_DNA"/>
</dbReference>
<name>A0ABV5WQS2_9BACI</name>
<reference evidence="2 3" key="1">
    <citation type="submission" date="2024-09" db="EMBL/GenBank/DDBJ databases">
        <authorList>
            <person name="Sun Q."/>
            <person name="Mori K."/>
        </authorList>
    </citation>
    <scope>NUCLEOTIDE SEQUENCE [LARGE SCALE GENOMIC DNA]</scope>
    <source>
        <strain evidence="2 3">JCM 11201</strain>
    </source>
</reference>
<gene>
    <name evidence="2" type="ORF">ACFFMS_29735</name>
</gene>
<accession>A0ABV5WQS2</accession>
<dbReference type="Proteomes" id="UP001589609">
    <property type="component" value="Unassembled WGS sequence"/>
</dbReference>
<evidence type="ECO:0000256" key="1">
    <source>
        <dbReference type="SAM" id="MobiDB-lite"/>
    </source>
</evidence>
<dbReference type="InterPro" id="IPR025094">
    <property type="entry name" value="DUF4021"/>
</dbReference>
<evidence type="ECO:0000313" key="3">
    <source>
        <dbReference type="Proteomes" id="UP001589609"/>
    </source>
</evidence>
<dbReference type="RefSeq" id="WP_379952285.1">
    <property type="nucleotide sequence ID" value="NZ_JBHMAF010000196.1"/>
</dbReference>
<evidence type="ECO:0000313" key="2">
    <source>
        <dbReference type="EMBL" id="MFB9762411.1"/>
    </source>
</evidence>
<organism evidence="2 3">
    <name type="scientific">Ectobacillus funiculus</name>
    <dbReference type="NCBI Taxonomy" id="137993"/>
    <lineage>
        <taxon>Bacteria</taxon>
        <taxon>Bacillati</taxon>
        <taxon>Bacillota</taxon>
        <taxon>Bacilli</taxon>
        <taxon>Bacillales</taxon>
        <taxon>Bacillaceae</taxon>
        <taxon>Ectobacillus</taxon>
    </lineage>
</organism>
<proteinExistence type="predicted"/>
<comment type="caution">
    <text evidence="2">The sequence shown here is derived from an EMBL/GenBank/DDBJ whole genome shotgun (WGS) entry which is preliminary data.</text>
</comment>
<dbReference type="Pfam" id="PF13213">
    <property type="entry name" value="DUF4021"/>
    <property type="match status" value="1"/>
</dbReference>
<sequence>MNNPYSKKEEQSDTQDKNPHRNRSEAAIGLDMDEQAMNGLYGQPETDVENNSHTK</sequence>